<evidence type="ECO:0000256" key="4">
    <source>
        <dbReference type="ARBA" id="ARBA00023136"/>
    </source>
</evidence>
<keyword evidence="8" id="KW-1185">Reference proteome</keyword>
<keyword evidence="3 6" id="KW-1133">Transmembrane helix</keyword>
<feature type="transmembrane region" description="Helical" evidence="6">
    <location>
        <begin position="156"/>
        <end position="175"/>
    </location>
</feature>
<evidence type="ECO:0000256" key="2">
    <source>
        <dbReference type="ARBA" id="ARBA00022692"/>
    </source>
</evidence>
<evidence type="ECO:0000256" key="6">
    <source>
        <dbReference type="SAM" id="Phobius"/>
    </source>
</evidence>
<dbReference type="OrthoDB" id="9786493at2"/>
<name>A0A1M5QM76_9CLOT</name>
<dbReference type="STRING" id="1121316.SAMN02745207_00171"/>
<organism evidence="7 8">
    <name type="scientific">Clostridium grantii DSM 8605</name>
    <dbReference type="NCBI Taxonomy" id="1121316"/>
    <lineage>
        <taxon>Bacteria</taxon>
        <taxon>Bacillati</taxon>
        <taxon>Bacillota</taxon>
        <taxon>Clostridia</taxon>
        <taxon>Eubacteriales</taxon>
        <taxon>Clostridiaceae</taxon>
        <taxon>Clostridium</taxon>
    </lineage>
</organism>
<dbReference type="GO" id="GO:0005886">
    <property type="term" value="C:plasma membrane"/>
    <property type="evidence" value="ECO:0007669"/>
    <property type="project" value="TreeGrafter"/>
</dbReference>
<dbReference type="GO" id="GO:0015499">
    <property type="term" value="F:formate transmembrane transporter activity"/>
    <property type="evidence" value="ECO:0007669"/>
    <property type="project" value="TreeGrafter"/>
</dbReference>
<dbReference type="PANTHER" id="PTHR30520:SF8">
    <property type="entry name" value="NITRITE TRANSPORTER NIRC"/>
    <property type="match status" value="1"/>
</dbReference>
<gene>
    <name evidence="7" type="ORF">SAMN02745207_00171</name>
</gene>
<dbReference type="Proteomes" id="UP000184447">
    <property type="component" value="Unassembled WGS sequence"/>
</dbReference>
<dbReference type="InterPro" id="IPR000292">
    <property type="entry name" value="For/NO2_transpt"/>
</dbReference>
<comment type="subcellular location">
    <subcellularLocation>
        <location evidence="1">Membrane</location>
        <topology evidence="1">Multi-pass membrane protein</topology>
    </subcellularLocation>
</comment>
<feature type="transmembrane region" description="Helical" evidence="6">
    <location>
        <begin position="27"/>
        <end position="50"/>
    </location>
</feature>
<dbReference type="Gene3D" id="1.20.1080.10">
    <property type="entry name" value="Glycerol uptake facilitator protein"/>
    <property type="match status" value="1"/>
</dbReference>
<dbReference type="InterPro" id="IPR024002">
    <property type="entry name" value="For/NO2_transpt_CS"/>
</dbReference>
<reference evidence="7 8" key="1">
    <citation type="submission" date="2016-11" db="EMBL/GenBank/DDBJ databases">
        <authorList>
            <person name="Jaros S."/>
            <person name="Januszkiewicz K."/>
            <person name="Wedrychowicz H."/>
        </authorList>
    </citation>
    <scope>NUCLEOTIDE SEQUENCE [LARGE SCALE GENOMIC DNA]</scope>
    <source>
        <strain evidence="7 8">DSM 8605</strain>
    </source>
</reference>
<protein>
    <submittedName>
        <fullName evidence="7">Hydrosulfide channel, FNT family</fullName>
    </submittedName>
</protein>
<dbReference type="PROSITE" id="PS01005">
    <property type="entry name" value="FORMATE_NITRITE_TP_1"/>
    <property type="match status" value="1"/>
</dbReference>
<dbReference type="AlphaFoldDB" id="A0A1M5QM76"/>
<dbReference type="PANTHER" id="PTHR30520">
    <property type="entry name" value="FORMATE TRANSPORTER-RELATED"/>
    <property type="match status" value="1"/>
</dbReference>
<feature type="transmembrane region" description="Helical" evidence="6">
    <location>
        <begin position="230"/>
        <end position="252"/>
    </location>
</feature>
<comment type="similarity">
    <text evidence="5">Belongs to the FNT transporter (TC 1.A.16) family.</text>
</comment>
<evidence type="ECO:0000256" key="1">
    <source>
        <dbReference type="ARBA" id="ARBA00004141"/>
    </source>
</evidence>
<dbReference type="InterPro" id="IPR023271">
    <property type="entry name" value="Aquaporin-like"/>
</dbReference>
<keyword evidence="2 6" id="KW-0812">Transmembrane</keyword>
<feature type="transmembrane region" description="Helical" evidence="6">
    <location>
        <begin position="62"/>
        <end position="84"/>
    </location>
</feature>
<dbReference type="PROSITE" id="PS01006">
    <property type="entry name" value="FORMATE_NITRITE_TP_2"/>
    <property type="match status" value="1"/>
</dbReference>
<sequence>MFSETINNVSASAVAKSTLLKKSKGKYLVASILAGLYVGLGIILIFNVGGTLSAAESPFTKILMGASFGIALSLVVMAGSELFTGNNLIMTIGSLEKKVTWKETINVWIFSYIGNFIGSILLAIVVVFSGAVSNASVADFFVKVSAAKMNAPFMDLLLKGVLCNILVCLAIWCGFKLKSESGKLIMIFWCLFAFITAGFEHSIANMTILGVGLFLPHSETVSLMGLANNLIPVTIGNMIGGAICIGVSYWYISKEK</sequence>
<dbReference type="RefSeq" id="WP_073336011.1">
    <property type="nucleotide sequence ID" value="NZ_FQXM01000002.1"/>
</dbReference>
<keyword evidence="4 6" id="KW-0472">Membrane</keyword>
<evidence type="ECO:0000313" key="8">
    <source>
        <dbReference type="Proteomes" id="UP000184447"/>
    </source>
</evidence>
<accession>A0A1M5QM76</accession>
<feature type="transmembrane region" description="Helical" evidence="6">
    <location>
        <begin position="105"/>
        <end position="132"/>
    </location>
</feature>
<evidence type="ECO:0000313" key="7">
    <source>
        <dbReference type="EMBL" id="SHH14909.1"/>
    </source>
</evidence>
<evidence type="ECO:0000256" key="5">
    <source>
        <dbReference type="ARBA" id="ARBA00049660"/>
    </source>
</evidence>
<feature type="transmembrane region" description="Helical" evidence="6">
    <location>
        <begin position="187"/>
        <end position="215"/>
    </location>
</feature>
<dbReference type="NCBIfam" id="TIGR00790">
    <property type="entry name" value="fnt"/>
    <property type="match status" value="1"/>
</dbReference>
<evidence type="ECO:0000256" key="3">
    <source>
        <dbReference type="ARBA" id="ARBA00022989"/>
    </source>
</evidence>
<dbReference type="EMBL" id="FQXM01000002">
    <property type="protein sequence ID" value="SHH14909.1"/>
    <property type="molecule type" value="Genomic_DNA"/>
</dbReference>
<dbReference type="Pfam" id="PF01226">
    <property type="entry name" value="Form_Nir_trans"/>
    <property type="match status" value="1"/>
</dbReference>
<proteinExistence type="inferred from homology"/>